<dbReference type="Pfam" id="PF04002">
    <property type="entry name" value="RadC"/>
    <property type="match status" value="1"/>
</dbReference>
<dbReference type="Proteomes" id="UP000023755">
    <property type="component" value="Chromosome"/>
</dbReference>
<sequence>MKSVRSVNDAVVAIIKIVHESMQAILREDLETQPVLKSWKSVVDYLRISIGNRPIEAICVLLLNKKYTLIKEYIQDFGAVDHTMICTREIIKRCLSCGASAIVLTHNHPSGNPLPSEPDLVIIRQLQKICQKVDIQLIDHFIITPDEHFSFVVNGLL</sequence>
<evidence type="ECO:0000256" key="1">
    <source>
        <dbReference type="ARBA" id="ARBA00022670"/>
    </source>
</evidence>
<keyword evidence="3" id="KW-0378">Hydrolase</keyword>
<dbReference type="KEGG" id="nhm:NHE_0211"/>
<keyword evidence="1" id="KW-0645">Protease</keyword>
<evidence type="ECO:0000256" key="3">
    <source>
        <dbReference type="ARBA" id="ARBA00022801"/>
    </source>
</evidence>
<gene>
    <name evidence="7" type="ORF">NHE_0211</name>
</gene>
<dbReference type="PANTHER" id="PTHR30471:SF3">
    <property type="entry name" value="UPF0758 PROTEIN YEES-RELATED"/>
    <property type="match status" value="1"/>
</dbReference>
<dbReference type="HOGENOM" id="CLU_073529_3_1_5"/>
<dbReference type="RefSeq" id="WP_051579516.1">
    <property type="nucleotide sequence ID" value="NZ_CP007481.1"/>
</dbReference>
<proteinExistence type="predicted"/>
<dbReference type="PROSITE" id="PS01302">
    <property type="entry name" value="UPF0758"/>
    <property type="match status" value="1"/>
</dbReference>
<dbReference type="PROSITE" id="PS50249">
    <property type="entry name" value="MPN"/>
    <property type="match status" value="1"/>
</dbReference>
<evidence type="ECO:0000313" key="7">
    <source>
        <dbReference type="EMBL" id="AHX11175.1"/>
    </source>
</evidence>
<dbReference type="InterPro" id="IPR020891">
    <property type="entry name" value="UPF0758_CS"/>
</dbReference>
<keyword evidence="2" id="KW-0479">Metal-binding</keyword>
<dbReference type="InterPro" id="IPR001405">
    <property type="entry name" value="UPF0758"/>
</dbReference>
<evidence type="ECO:0000256" key="5">
    <source>
        <dbReference type="ARBA" id="ARBA00023049"/>
    </source>
</evidence>
<dbReference type="Gene3D" id="3.40.140.10">
    <property type="entry name" value="Cytidine Deaminase, domain 2"/>
    <property type="match status" value="1"/>
</dbReference>
<dbReference type="CDD" id="cd08071">
    <property type="entry name" value="MPN_DUF2466"/>
    <property type="match status" value="1"/>
</dbReference>
<keyword evidence="8" id="KW-1185">Reference proteome</keyword>
<evidence type="ECO:0000313" key="8">
    <source>
        <dbReference type="Proteomes" id="UP000023755"/>
    </source>
</evidence>
<dbReference type="EMBL" id="CP007481">
    <property type="protein sequence ID" value="AHX11175.1"/>
    <property type="molecule type" value="Genomic_DNA"/>
</dbReference>
<dbReference type="GO" id="GO:0008237">
    <property type="term" value="F:metallopeptidase activity"/>
    <property type="evidence" value="ECO:0007669"/>
    <property type="project" value="UniProtKB-KW"/>
</dbReference>
<dbReference type="AlphaFoldDB" id="X5HLC2"/>
<reference evidence="7 8" key="1">
    <citation type="submission" date="2014-03" db="EMBL/GenBank/DDBJ databases">
        <title>Sequencing and Comparison of Genomes and Transcriptome Profiles of Human Ehrlichiosis Agents.</title>
        <authorList>
            <person name="Lin M."/>
            <person name="Daugherty S.C."/>
            <person name="Nagaraj S."/>
            <person name="Cheng Z."/>
            <person name="Xiong Q."/>
            <person name="Lin F.-Y."/>
            <person name="Sengamalay N."/>
            <person name="Ott S."/>
            <person name="Godinez A."/>
            <person name="Tallon L.J."/>
            <person name="Sadzewicz L."/>
            <person name="Fraser C.M."/>
            <person name="Dunning Hotopp J.C."/>
            <person name="Rikihisa Y."/>
        </authorList>
    </citation>
    <scope>NUCLEOTIDE SEQUENCE [LARGE SCALE GENOMIC DNA]</scope>
    <source>
        <strain evidence="7 8">Oregon</strain>
    </source>
</reference>
<feature type="domain" description="MPN" evidence="6">
    <location>
        <begin position="35"/>
        <end position="157"/>
    </location>
</feature>
<dbReference type="STRING" id="1286528.NHE_0211"/>
<evidence type="ECO:0000259" key="6">
    <source>
        <dbReference type="PROSITE" id="PS50249"/>
    </source>
</evidence>
<evidence type="ECO:0000256" key="4">
    <source>
        <dbReference type="ARBA" id="ARBA00022833"/>
    </source>
</evidence>
<dbReference type="InterPro" id="IPR037518">
    <property type="entry name" value="MPN"/>
</dbReference>
<dbReference type="PANTHER" id="PTHR30471">
    <property type="entry name" value="DNA REPAIR PROTEIN RADC"/>
    <property type="match status" value="1"/>
</dbReference>
<dbReference type="SUPFAM" id="SSF102712">
    <property type="entry name" value="JAB1/MPN domain"/>
    <property type="match status" value="1"/>
</dbReference>
<dbReference type="InterPro" id="IPR025657">
    <property type="entry name" value="RadC_JAB"/>
</dbReference>
<dbReference type="GO" id="GO:0046872">
    <property type="term" value="F:metal ion binding"/>
    <property type="evidence" value="ECO:0007669"/>
    <property type="project" value="UniProtKB-KW"/>
</dbReference>
<dbReference type="GO" id="GO:0006508">
    <property type="term" value="P:proteolysis"/>
    <property type="evidence" value="ECO:0007669"/>
    <property type="project" value="UniProtKB-KW"/>
</dbReference>
<organism evidence="7 8">
    <name type="scientific">Neorickettsia helminthoeca str. Oregon</name>
    <dbReference type="NCBI Taxonomy" id="1286528"/>
    <lineage>
        <taxon>Bacteria</taxon>
        <taxon>Pseudomonadati</taxon>
        <taxon>Pseudomonadota</taxon>
        <taxon>Alphaproteobacteria</taxon>
        <taxon>Rickettsiales</taxon>
        <taxon>Anaplasmataceae</taxon>
        <taxon>Neorickettsia</taxon>
    </lineage>
</organism>
<dbReference type="OrthoDB" id="9804482at2"/>
<accession>X5HLC2</accession>
<name>X5HLC2_9RICK</name>
<keyword evidence="4" id="KW-0862">Zinc</keyword>
<evidence type="ECO:0000256" key="2">
    <source>
        <dbReference type="ARBA" id="ARBA00022723"/>
    </source>
</evidence>
<protein>
    <submittedName>
        <fullName evidence="7">RadC-like JAB domain protein</fullName>
    </submittedName>
</protein>
<keyword evidence="5" id="KW-0482">Metalloprotease</keyword>